<feature type="compositionally biased region" description="Polar residues" evidence="2">
    <location>
        <begin position="232"/>
        <end position="241"/>
    </location>
</feature>
<dbReference type="OrthoDB" id="378821at2759"/>
<evidence type="ECO:0000256" key="1">
    <source>
        <dbReference type="SAM" id="Coils"/>
    </source>
</evidence>
<feature type="region of interest" description="Disordered" evidence="2">
    <location>
        <begin position="1685"/>
        <end position="1719"/>
    </location>
</feature>
<keyword evidence="4" id="KW-1185">Reference proteome</keyword>
<feature type="region of interest" description="Disordered" evidence="2">
    <location>
        <begin position="1923"/>
        <end position="1970"/>
    </location>
</feature>
<feature type="region of interest" description="Disordered" evidence="2">
    <location>
        <begin position="223"/>
        <end position="264"/>
    </location>
</feature>
<feature type="region of interest" description="Disordered" evidence="2">
    <location>
        <begin position="737"/>
        <end position="761"/>
    </location>
</feature>
<dbReference type="VEuPathDB" id="PlasmoDB:PGAL8A_00315700"/>
<feature type="compositionally biased region" description="Basic and acidic residues" evidence="2">
    <location>
        <begin position="1685"/>
        <end position="1711"/>
    </location>
</feature>
<accession>A0A1J1GY60</accession>
<comment type="caution">
    <text evidence="3">The sequence shown here is derived from an EMBL/GenBank/DDBJ whole genome shotgun (WGS) entry which is preliminary data.</text>
</comment>
<name>A0A1J1GY60_PLAGA</name>
<proteinExistence type="predicted"/>
<protein>
    <submittedName>
        <fullName evidence="3">Uncharacterized protein</fullName>
    </submittedName>
</protein>
<evidence type="ECO:0000313" key="3">
    <source>
        <dbReference type="EMBL" id="CRG95944.1"/>
    </source>
</evidence>
<keyword evidence="1" id="KW-0175">Coiled coil</keyword>
<feature type="compositionally biased region" description="Polar residues" evidence="2">
    <location>
        <begin position="1786"/>
        <end position="1797"/>
    </location>
</feature>
<evidence type="ECO:0000256" key="2">
    <source>
        <dbReference type="SAM" id="MobiDB-lite"/>
    </source>
</evidence>
<feature type="region of interest" description="Disordered" evidence="2">
    <location>
        <begin position="778"/>
        <end position="814"/>
    </location>
</feature>
<feature type="compositionally biased region" description="Basic and acidic residues" evidence="2">
    <location>
        <begin position="1805"/>
        <end position="1821"/>
    </location>
</feature>
<evidence type="ECO:0000313" key="4">
    <source>
        <dbReference type="Proteomes" id="UP000220797"/>
    </source>
</evidence>
<feature type="region of interest" description="Disordered" evidence="2">
    <location>
        <begin position="1777"/>
        <end position="1821"/>
    </location>
</feature>
<feature type="compositionally biased region" description="Basic and acidic residues" evidence="2">
    <location>
        <begin position="1854"/>
        <end position="1865"/>
    </location>
</feature>
<reference evidence="3" key="1">
    <citation type="submission" date="2015-04" db="EMBL/GenBank/DDBJ databases">
        <authorList>
            <consortium name="Pathogen Informatics"/>
        </authorList>
    </citation>
    <scope>NUCLEOTIDE SEQUENCE [LARGE SCALE GENOMIC DNA]</scope>
    <source>
        <strain evidence="3">8A</strain>
    </source>
</reference>
<feature type="coiled-coil region" evidence="1">
    <location>
        <begin position="1068"/>
        <end position="1116"/>
    </location>
</feature>
<dbReference type="EMBL" id="CVMV01000045">
    <property type="protein sequence ID" value="CRG95944.1"/>
    <property type="molecule type" value="Genomic_DNA"/>
</dbReference>
<dbReference type="GeneID" id="39731690"/>
<dbReference type="Proteomes" id="UP000220797">
    <property type="component" value="Unassembled WGS sequence"/>
</dbReference>
<organism evidence="3 4">
    <name type="scientific">Plasmodium gallinaceum</name>
    <dbReference type="NCBI Taxonomy" id="5849"/>
    <lineage>
        <taxon>Eukaryota</taxon>
        <taxon>Sar</taxon>
        <taxon>Alveolata</taxon>
        <taxon>Apicomplexa</taxon>
        <taxon>Aconoidasida</taxon>
        <taxon>Haemosporida</taxon>
        <taxon>Plasmodiidae</taxon>
        <taxon>Plasmodium</taxon>
        <taxon>Plasmodium (Haemamoeba)</taxon>
    </lineage>
</organism>
<dbReference type="OMA" id="YNMNNPM"/>
<feature type="compositionally biased region" description="Basic and acidic residues" evidence="2">
    <location>
        <begin position="750"/>
        <end position="759"/>
    </location>
</feature>
<dbReference type="RefSeq" id="XP_028528752.1">
    <property type="nucleotide sequence ID" value="XM_028672172.1"/>
</dbReference>
<gene>
    <name evidence="3" type="ORF">PGAL8A_00315700</name>
</gene>
<sequence>MLKTNGILLKKWCNIKKKKKRNKKKKKIKKLLKRKYLNGENFINKLCAINKMTLTHNVSRFVNYDLKENAKGNSNILTSVRKKMRNYSNTNKRLNNNDININLSHNGKENMKLKIMLKRKLNLNNTLNKDYNEKNFFSDSTSASSKGFYEFANENNSHIFRRRKKDINEKQENFEYINKINSIRSVELYSLFTFFCTKLKVKEKSDSENKNILNKLQLSKNALSKQKHNQKFSKQTNNKNIPKNKKETKNDIKCQPNKDPSNKNVKNINNISEINNNNNDNIEKENDIHLMNNDQNIILNTPLEKEEKNFNFDEQYILNSNQYLGEIEKDEYNSEGEKKEKVYFTDRCILNKNTKGNSIMNKFNTSLNNNKNIENMNNNEKMSNKLSSNNNEMNTYNKSNEGKRIANLREIIDLDDENIPKKEMVAYMKADNQMGSSAQNNEIINLPKDTQMNYKIQDMQMSYPLQDMQMNYPMQNMQMNYPMQNMQMNYPTHDIQMNYPMQDLQMNYPTQDMQMKHPMPNAQVDYSMHDIKMENQLNNPMNNSMKSNNLPFTFPIMNGNDYSMNSNTMNNYIKLPNDNCNKMLVNGEYVDKKFNLNNKNLITYNNEKVKCDEDFTLNYIIQKYDDDDKFFCNNNLTNDNRNNELRKYTEGMNKIVEQMYFYDNFHDEYKICDEKVNSSNDSYNIIDTSLNLNVIDENVKNENENKENKKVISALELRINELEKNIEELMNKNKQNIQELENEKKKKKKSDISNNEKTESNNIIKKLKKEIEQIKNVIHKKKKKNNNNNKSFKIEKYKEEKKEDDKLVKDPNEEENNNFNLDNIINHENLNNLKNEILDNVYYYIYESYDQKDYEILENLAKKHETIGKKVNYNVNLPKYNFNHKRTSSAWFLNPAYENYMLEEKKKKEDSSKIEKVEFLFNEDKIDENSKKADENNLEYVSEIRDSDFSYETFISEKKKKLKRSKMDLIKIKNSMIHKNGKTISLEQNILIKKNNNVIESVSKKEEKKDNSKKEEIDLYENDIFGIINNYVQDKSLFDLFHSTSYNEKVENKKIEDKKDDISICKEIEKKKKEKELLDLEIENKKKKKELEELELQLIENKKKKIEANILIQEIEKETKLKKVKTEEFINKDVVYTCYIDKENNNNLIRKDENTQDLKNDEDIKEDYIKNEEEKDINNYEENKCITNKDEKNIKDVEENKYITNEEDKNIKDVEEKGHIQNRKEKDKDDMLPPFQQKETDDYFNDYCKMKKKEKKKNNWALYGRPIVKREKKNIILKKLSTSKSDNGFNDYTFFAEKFFEVITGYRSEPDNLSDYDTKSNIKEPITDESNKKDHLSQLNGKKIVNLNKKMKQNIYENDIFCRLGRPKYEKKKKNNNYYKRKSTIHNSILKKNSTNKKKKLLKRSVSKNHFSKFDIAHTGIVEKAKLKLKEKLISDEKNLNNSVNIEKNQNDNIVNDLIDNFKKYNIINNENNQNFDLKYKRKLIYEALDTNDFTNERGLNENDEIRKEDLEKNYIENISFHEHLDINNDNNQKKKIGDTKKNISMKKQDKIERLEELQEKEASKLEEMRKREEAKKLEEMRKQEEARKLEEMKKREEAKKLEEIRRQEEAKKLEEIIKQEEAKKLEEMRRQEEAKKLEEMRKQEEAKKLEEMKKREEAKKLEEMKKREEAKKLEEMKKQEEGLVEINKQEEKNSLEKTKRQEKDKLLDEMREGEEEKLEKKKKGIFGDFFKQFYKKGPLSNYLSDDKDKCQYLMNNDENKPIKGMDAIFSNVLEKNSEKDRNDEMPNSFNSKNNLNIGKEIEDENAKFNDKELDDKDDIDNKKEKMQNLNNLELNNYNVFDQMENQRKKNFRERMSKNKNEPNRILKNKNNSNKVGNKSLLNNSYRNNSIIISNFINKKKDEDKLKEDKLKEEKMKEAKLKEEKMKEDKLKEEKMKEDKLKEEKLKEEKAKEEKLKEEKLKEEKAKEEKLKEEKAKEEKKKKLLKMRNKNLKYNSLHEEHLKDLIEKNMTNNENFLPVDNELYDEEKDDIFETDTESSFLKIDDNDYINSNSLKTHIYDESNNKKRNDDNKKLREYFKNNYKSSNLENGSLYPRNLKYSGELSHNNSYNILKNAEIEDEVLNDELKFFDIINESRNITDEILNHRNINISYSDNFSKNYEDIYFDFEKSKLDSEENNSFDLNSYNLYEDLSNNSIGTKKNSNSFSSLKSSYYKEGDPFTNYSFEKMNRDEYIYKKDSPNNEKKNDEILTNIMNNLHGLNKKIKSIEMNYNFEKHEKDKLDINTNDFENDKQYSYFNYQNKNKYSENTTNKYEYLHSSYYYR</sequence>
<feature type="compositionally biased region" description="Low complexity" evidence="2">
    <location>
        <begin position="1869"/>
        <end position="1882"/>
    </location>
</feature>
<feature type="region of interest" description="Disordered" evidence="2">
    <location>
        <begin position="1854"/>
        <end position="1882"/>
    </location>
</feature>
<feature type="compositionally biased region" description="Basic and acidic residues" evidence="2">
    <location>
        <begin position="792"/>
        <end position="811"/>
    </location>
</feature>
<feature type="region of interest" description="Disordered" evidence="2">
    <location>
        <begin position="1215"/>
        <end position="1238"/>
    </location>
</feature>
<feature type="compositionally biased region" description="Basic and acidic residues" evidence="2">
    <location>
        <begin position="1215"/>
        <end position="1231"/>
    </location>
</feature>